<comment type="caution">
    <text evidence="7">The sequence shown here is derived from an EMBL/GenBank/DDBJ whole genome shotgun (WGS) entry which is preliminary data.</text>
</comment>
<evidence type="ECO:0000256" key="1">
    <source>
        <dbReference type="ARBA" id="ARBA00022801"/>
    </source>
</evidence>
<feature type="active site" evidence="4">
    <location>
        <position position="700"/>
    </location>
</feature>
<evidence type="ECO:0000256" key="4">
    <source>
        <dbReference type="PROSITE-ProRule" id="PRU00050"/>
    </source>
</evidence>
<dbReference type="GO" id="GO:0006935">
    <property type="term" value="P:chemotaxis"/>
    <property type="evidence" value="ECO:0007669"/>
    <property type="project" value="UniProtKB-UniRule"/>
</dbReference>
<evidence type="ECO:0000256" key="2">
    <source>
        <dbReference type="ARBA" id="ARBA00039140"/>
    </source>
</evidence>
<dbReference type="GO" id="GO:0005737">
    <property type="term" value="C:cytoplasm"/>
    <property type="evidence" value="ECO:0007669"/>
    <property type="project" value="InterPro"/>
</dbReference>
<dbReference type="EC" id="3.1.1.61" evidence="2"/>
<evidence type="ECO:0000259" key="6">
    <source>
        <dbReference type="PROSITE" id="PS50122"/>
    </source>
</evidence>
<dbReference type="InterPro" id="IPR000673">
    <property type="entry name" value="Sig_transdc_resp-reg_Me-estase"/>
</dbReference>
<feature type="region of interest" description="Disordered" evidence="5">
    <location>
        <begin position="387"/>
        <end position="432"/>
    </location>
</feature>
<feature type="region of interest" description="Disordered" evidence="5">
    <location>
        <begin position="477"/>
        <end position="500"/>
    </location>
</feature>
<accession>A0AAW3ZKW7</accession>
<evidence type="ECO:0000256" key="3">
    <source>
        <dbReference type="ARBA" id="ARBA00048267"/>
    </source>
</evidence>
<protein>
    <recommendedName>
        <fullName evidence="2">protein-glutamate methylesterase</fullName>
        <ecNumber evidence="2">3.1.1.61</ecNumber>
    </recommendedName>
</protein>
<dbReference type="Gene3D" id="3.40.50.180">
    <property type="entry name" value="Methylesterase CheB, C-terminal domain"/>
    <property type="match status" value="1"/>
</dbReference>
<keyword evidence="4" id="KW-0145">Chemotaxis</keyword>
<reference evidence="7 8" key="1">
    <citation type="submission" date="2020-09" db="EMBL/GenBank/DDBJ databases">
        <title>Pseudoxanthomonas sp. CAU 1598 isolated from sand of Yaerae Beach.</title>
        <authorList>
            <person name="Kim W."/>
        </authorList>
    </citation>
    <scope>NUCLEOTIDE SEQUENCE [LARGE SCALE GENOMIC DNA]</scope>
    <source>
        <strain evidence="7 8">CAU 1598</strain>
    </source>
</reference>
<feature type="region of interest" description="Disordered" evidence="5">
    <location>
        <begin position="293"/>
        <end position="317"/>
    </location>
</feature>
<feature type="domain" description="CheB-type methylesterase" evidence="6">
    <location>
        <begin position="566"/>
        <end position="758"/>
    </location>
</feature>
<feature type="active site" evidence="4">
    <location>
        <position position="579"/>
    </location>
</feature>
<comment type="catalytic activity">
    <reaction evidence="3">
        <text>[protein]-L-glutamate 5-O-methyl ester + H2O = L-glutamyl-[protein] + methanol + H(+)</text>
        <dbReference type="Rhea" id="RHEA:23236"/>
        <dbReference type="Rhea" id="RHEA-COMP:10208"/>
        <dbReference type="Rhea" id="RHEA-COMP:10311"/>
        <dbReference type="ChEBI" id="CHEBI:15377"/>
        <dbReference type="ChEBI" id="CHEBI:15378"/>
        <dbReference type="ChEBI" id="CHEBI:17790"/>
        <dbReference type="ChEBI" id="CHEBI:29973"/>
        <dbReference type="ChEBI" id="CHEBI:82795"/>
        <dbReference type="EC" id="3.1.1.61"/>
    </reaction>
</comment>
<keyword evidence="1 4" id="KW-0378">Hydrolase</keyword>
<dbReference type="InterPro" id="IPR035909">
    <property type="entry name" value="CheB_C"/>
</dbReference>
<dbReference type="AlphaFoldDB" id="A0AAW3ZKW7"/>
<name>A0AAW3ZKW7_9GAMM</name>
<feature type="compositionally biased region" description="Low complexity" evidence="5">
    <location>
        <begin position="293"/>
        <end position="303"/>
    </location>
</feature>
<dbReference type="GO" id="GO:0000156">
    <property type="term" value="F:phosphorelay response regulator activity"/>
    <property type="evidence" value="ECO:0007669"/>
    <property type="project" value="InterPro"/>
</dbReference>
<proteinExistence type="predicted"/>
<dbReference type="RefSeq" id="WP_192028912.1">
    <property type="nucleotide sequence ID" value="NZ_JACYTR010000010.1"/>
</dbReference>
<dbReference type="SUPFAM" id="SSF52738">
    <property type="entry name" value="Methylesterase CheB, C-terminal domain"/>
    <property type="match status" value="1"/>
</dbReference>
<gene>
    <name evidence="7" type="ORF">IFO71_07410</name>
</gene>
<dbReference type="Proteomes" id="UP000613768">
    <property type="component" value="Unassembled WGS sequence"/>
</dbReference>
<dbReference type="PANTHER" id="PTHR42872">
    <property type="entry name" value="PROTEIN-GLUTAMATE METHYLESTERASE/PROTEIN-GLUTAMINE GLUTAMINASE"/>
    <property type="match status" value="1"/>
</dbReference>
<feature type="region of interest" description="Disordered" evidence="5">
    <location>
        <begin position="330"/>
        <end position="350"/>
    </location>
</feature>
<feature type="active site" evidence="4">
    <location>
        <position position="606"/>
    </location>
</feature>
<dbReference type="Pfam" id="PF01339">
    <property type="entry name" value="CheB_methylest"/>
    <property type="match status" value="1"/>
</dbReference>
<dbReference type="GO" id="GO:0008984">
    <property type="term" value="F:protein-glutamate methylesterase activity"/>
    <property type="evidence" value="ECO:0007669"/>
    <property type="project" value="UniProtKB-EC"/>
</dbReference>
<feature type="compositionally biased region" description="Acidic residues" evidence="5">
    <location>
        <begin position="403"/>
        <end position="414"/>
    </location>
</feature>
<evidence type="ECO:0000313" key="7">
    <source>
        <dbReference type="EMBL" id="MBD8525565.1"/>
    </source>
</evidence>
<dbReference type="CDD" id="cd16432">
    <property type="entry name" value="CheB_Rec"/>
    <property type="match status" value="1"/>
</dbReference>
<dbReference type="EMBL" id="JACYTR010000010">
    <property type="protein sequence ID" value="MBD8525565.1"/>
    <property type="molecule type" value="Genomic_DNA"/>
</dbReference>
<sequence length="758" mass="79765">MSRVALLGREDQVRAQLRAALVDAGAEVALERDLAGLRLEELRACDAATIIVNLDPGSEDALDQLDELMADPEVRVVFNESETTGQLAGWDLARWARHLVAKVVGDGDSTPPPPPGAELLPLRELSIEPGAPRVEIQEAGQQEFERVHAEAAASSEGVPSSPRIEIIESTARSPAPDQDTDTELVQIELEREPAEPDGDELAVGSIEREPMHDEPQIDDAPLEVSVVRPFGEEQLDSFSLDVGEIEGALSGIEAGSRPGLDPAAEQEGAVPRRLGPDEPTVVLSREDLEQALSAAAKAADQQLPSPAAAAEPVEDSIEVDELSIDQFDSEAELNSTLPRRLGPDEPTTVLELGELEAELNDLAEDIEQGEAPLDPIATESLDIGLEMGDDSGLSVDAGAGELNELDQFDFDAGAEVDQTQRPSLSADDYDDGDLSLDEDVAALAAQFDALSAGSENGQLVDDFSTDLDAGLEVSLDSEPAAEAAPPTAVPEPPTARKQAASVGFGELSLLDLDADISTPTAPQKAASSDYDFDSLNLSLEPLAEETEEGSEAEAVAVTDAPRPIKPVAGISRVVVLAASIGGPDAVRTFLSGIPENFPALFLLSQHLESGFFGRLAQQLQKVTPLTVRVAEGGADAVSNGDVIVVPSGKVYSIAQDGRIESFEYSEPPRYKPCIDDLLREVAAQFGPKVTAIVFSGMAGDGVEGAAEVTRKGGEVWAQSPASCVVSSMVDGALARGVVEFVGTPRELAERIVQKYAAG</sequence>
<evidence type="ECO:0000313" key="8">
    <source>
        <dbReference type="Proteomes" id="UP000613768"/>
    </source>
</evidence>
<evidence type="ECO:0000256" key="5">
    <source>
        <dbReference type="SAM" id="MobiDB-lite"/>
    </source>
</evidence>
<keyword evidence="8" id="KW-1185">Reference proteome</keyword>
<feature type="region of interest" description="Disordered" evidence="5">
    <location>
        <begin position="252"/>
        <end position="277"/>
    </location>
</feature>
<organism evidence="7 8">
    <name type="scientific">Pseudomarimonas arenosa</name>
    <dbReference type="NCBI Taxonomy" id="2774145"/>
    <lineage>
        <taxon>Bacteria</taxon>
        <taxon>Pseudomonadati</taxon>
        <taxon>Pseudomonadota</taxon>
        <taxon>Gammaproteobacteria</taxon>
        <taxon>Lysobacterales</taxon>
        <taxon>Lysobacteraceae</taxon>
        <taxon>Pseudomarimonas</taxon>
    </lineage>
</organism>
<dbReference type="PANTHER" id="PTHR42872:SF6">
    <property type="entry name" value="PROTEIN-GLUTAMATE METHYLESTERASE_PROTEIN-GLUTAMINE GLUTAMINASE"/>
    <property type="match status" value="1"/>
</dbReference>
<dbReference type="PROSITE" id="PS50122">
    <property type="entry name" value="CHEB"/>
    <property type="match status" value="1"/>
</dbReference>